<comment type="caution">
    <text evidence="3">The sequence shown here is derived from an EMBL/GenBank/DDBJ whole genome shotgun (WGS) entry which is preliminary data.</text>
</comment>
<dbReference type="STRING" id="1618.IV36_GL001865"/>
<name>A0A0R2FUB7_9LACO</name>
<gene>
    <name evidence="3" type="ORF">IV36_GL001865</name>
</gene>
<keyword evidence="1" id="KW-0862">Zinc</keyword>
<dbReference type="InterPro" id="IPR001279">
    <property type="entry name" value="Metallo-B-lactamas"/>
</dbReference>
<dbReference type="OrthoDB" id="9794898at2"/>
<accession>A0A0R2FUB7</accession>
<dbReference type="GO" id="GO:0042781">
    <property type="term" value="F:3'-tRNA processing endoribonuclease activity"/>
    <property type="evidence" value="ECO:0007669"/>
    <property type="project" value="TreeGrafter"/>
</dbReference>
<dbReference type="PANTHER" id="PTHR46018">
    <property type="entry name" value="ZINC PHOSPHODIESTERASE ELAC PROTEIN 1"/>
    <property type="match status" value="1"/>
</dbReference>
<protein>
    <submittedName>
        <fullName evidence="3">Beta-lactamase domain-containing protein</fullName>
    </submittedName>
</protein>
<dbReference type="AlphaFoldDB" id="A0A0R2FUB7"/>
<sequence length="246" mass="27109">MKVTVLGMYGGYPYAGKGTSSYLIQTNDYNLLLDCGSGALLSLEQHLNPLELDGVLLSHYHNDHIADVGVLQYYWQLNNQEIGGKVLPIYGHAEDQEHFASLTWPDATVGVAYDPAKELVLKSLRITFLKTKHPVTAYAVRIEDTATKEVLTYTADTAEIPEMIPFAHDSDLLITDTNFSAAKKGEKWHMTSSESANLALKSGSKKLMLSHLPQKISANQLVKEAEKVVGKQVEVFSAYVGLKIIV</sequence>
<dbReference type="Pfam" id="PF12706">
    <property type="entry name" value="Lactamase_B_2"/>
    <property type="match status" value="1"/>
</dbReference>
<evidence type="ECO:0000313" key="4">
    <source>
        <dbReference type="Proteomes" id="UP000051727"/>
    </source>
</evidence>
<evidence type="ECO:0000313" key="3">
    <source>
        <dbReference type="EMBL" id="KRN31062.1"/>
    </source>
</evidence>
<evidence type="ECO:0000259" key="2">
    <source>
        <dbReference type="SMART" id="SM00849"/>
    </source>
</evidence>
<dbReference type="EMBL" id="JQAR01000005">
    <property type="protein sequence ID" value="KRN31062.1"/>
    <property type="molecule type" value="Genomic_DNA"/>
</dbReference>
<dbReference type="RefSeq" id="WP_056990810.1">
    <property type="nucleotide sequence ID" value="NZ_JATAAJ010000009.1"/>
</dbReference>
<dbReference type="SMART" id="SM00849">
    <property type="entry name" value="Lactamase_B"/>
    <property type="match status" value="1"/>
</dbReference>
<dbReference type="InterPro" id="IPR036866">
    <property type="entry name" value="RibonucZ/Hydroxyglut_hydro"/>
</dbReference>
<reference evidence="3 4" key="1">
    <citation type="journal article" date="2015" name="Genome Announc.">
        <title>Expanding the biotechnology potential of lactobacilli through comparative genomics of 213 strains and associated genera.</title>
        <authorList>
            <person name="Sun Z."/>
            <person name="Harris H.M."/>
            <person name="McCann A."/>
            <person name="Guo C."/>
            <person name="Argimon S."/>
            <person name="Zhang W."/>
            <person name="Yang X."/>
            <person name="Jeffery I.B."/>
            <person name="Cooney J.C."/>
            <person name="Kagawa T.F."/>
            <person name="Liu W."/>
            <person name="Song Y."/>
            <person name="Salvetti E."/>
            <person name="Wrobel A."/>
            <person name="Rasinkangas P."/>
            <person name="Parkhill J."/>
            <person name="Rea M.C."/>
            <person name="O'Sullivan O."/>
            <person name="Ritari J."/>
            <person name="Douillard F.P."/>
            <person name="Paul Ross R."/>
            <person name="Yang R."/>
            <person name="Briner A.E."/>
            <person name="Felis G.E."/>
            <person name="de Vos W.M."/>
            <person name="Barrangou R."/>
            <person name="Klaenhammer T.R."/>
            <person name="Caufield P.W."/>
            <person name="Cui Y."/>
            <person name="Zhang H."/>
            <person name="O'Toole P.W."/>
        </authorList>
    </citation>
    <scope>NUCLEOTIDE SEQUENCE [LARGE SCALE GENOMIC DNA]</scope>
    <source>
        <strain evidence="3 4">ATCC 27304</strain>
    </source>
</reference>
<dbReference type="PANTHER" id="PTHR46018:SF4">
    <property type="entry name" value="METALLO-HYDROLASE YHFI-RELATED"/>
    <property type="match status" value="1"/>
</dbReference>
<dbReference type="Proteomes" id="UP000051727">
    <property type="component" value="Unassembled WGS sequence"/>
</dbReference>
<dbReference type="SUPFAM" id="SSF56281">
    <property type="entry name" value="Metallo-hydrolase/oxidoreductase"/>
    <property type="match status" value="1"/>
</dbReference>
<proteinExistence type="predicted"/>
<organism evidence="3 4">
    <name type="scientific">Liquorilactobacillus mali</name>
    <dbReference type="NCBI Taxonomy" id="1618"/>
    <lineage>
        <taxon>Bacteria</taxon>
        <taxon>Bacillati</taxon>
        <taxon>Bacillota</taxon>
        <taxon>Bacilli</taxon>
        <taxon>Lactobacillales</taxon>
        <taxon>Lactobacillaceae</taxon>
        <taxon>Liquorilactobacillus</taxon>
    </lineage>
</organism>
<dbReference type="CDD" id="cd07716">
    <property type="entry name" value="RNaseZ_short-form-like_MBL-fold"/>
    <property type="match status" value="1"/>
</dbReference>
<dbReference type="Gene3D" id="3.60.15.10">
    <property type="entry name" value="Ribonuclease Z/Hydroxyacylglutathione hydrolase-like"/>
    <property type="match status" value="1"/>
</dbReference>
<feature type="domain" description="Metallo-beta-lactamase" evidence="2">
    <location>
        <begin position="18"/>
        <end position="211"/>
    </location>
</feature>
<dbReference type="PATRIC" id="fig|1618.3.peg.1902"/>
<evidence type="ECO:0000256" key="1">
    <source>
        <dbReference type="ARBA" id="ARBA00022833"/>
    </source>
</evidence>